<dbReference type="EMBL" id="GDQN01007776">
    <property type="protein sequence ID" value="JAT83278.1"/>
    <property type="molecule type" value="Transcribed_RNA"/>
</dbReference>
<gene>
    <name evidence="2" type="ORF">g.3865</name>
</gene>
<dbReference type="InterPro" id="IPR016024">
    <property type="entry name" value="ARM-type_fold"/>
</dbReference>
<dbReference type="InterPro" id="IPR011989">
    <property type="entry name" value="ARM-like"/>
</dbReference>
<dbReference type="SUPFAM" id="SSF48371">
    <property type="entry name" value="ARM repeat"/>
    <property type="match status" value="1"/>
</dbReference>
<evidence type="ECO:0000256" key="1">
    <source>
        <dbReference type="SAM" id="Coils"/>
    </source>
</evidence>
<organism evidence="2">
    <name type="scientific">Pectinophora gossypiella</name>
    <name type="common">Cotton pink bollworm</name>
    <name type="synonym">Depressaria gossypiella</name>
    <dbReference type="NCBI Taxonomy" id="13191"/>
    <lineage>
        <taxon>Eukaryota</taxon>
        <taxon>Metazoa</taxon>
        <taxon>Ecdysozoa</taxon>
        <taxon>Arthropoda</taxon>
        <taxon>Hexapoda</taxon>
        <taxon>Insecta</taxon>
        <taxon>Pterygota</taxon>
        <taxon>Neoptera</taxon>
        <taxon>Endopterygota</taxon>
        <taxon>Lepidoptera</taxon>
        <taxon>Glossata</taxon>
        <taxon>Ditrysia</taxon>
        <taxon>Gelechioidea</taxon>
        <taxon>Gelechiidae</taxon>
        <taxon>Apatetrinae</taxon>
        <taxon>Pectinophora</taxon>
    </lineage>
</organism>
<dbReference type="GO" id="GO:0031931">
    <property type="term" value="C:TORC1 complex"/>
    <property type="evidence" value="ECO:0007669"/>
    <property type="project" value="TreeGrafter"/>
</dbReference>
<proteinExistence type="predicted"/>
<dbReference type="Gene3D" id="1.25.10.10">
    <property type="entry name" value="Leucine-rich Repeat Variant"/>
    <property type="match status" value="2"/>
</dbReference>
<dbReference type="OrthoDB" id="2250022at2759"/>
<dbReference type="GO" id="GO:0038202">
    <property type="term" value="P:TORC1 signaling"/>
    <property type="evidence" value="ECO:0007669"/>
    <property type="project" value="TreeGrafter"/>
</dbReference>
<dbReference type="PANTHER" id="PTHR11139:SF9">
    <property type="entry name" value="SERINE_THREONINE-PROTEIN KINASE MTOR"/>
    <property type="match status" value="1"/>
</dbReference>
<dbReference type="GO" id="GO:0004674">
    <property type="term" value="F:protein serine/threonine kinase activity"/>
    <property type="evidence" value="ECO:0007669"/>
    <property type="project" value="TreeGrafter"/>
</dbReference>
<dbReference type="AlphaFoldDB" id="A0A1E1W8G7"/>
<reference evidence="2" key="1">
    <citation type="submission" date="2015-09" db="EMBL/GenBank/DDBJ databases">
        <title>De novo assembly of Pectinophora gossypiella (Pink Bollworm) gut transcriptome.</title>
        <authorList>
            <person name="Tassone E.E."/>
        </authorList>
    </citation>
    <scope>NUCLEOTIDE SEQUENCE</scope>
</reference>
<dbReference type="GO" id="GO:0016242">
    <property type="term" value="P:negative regulation of macroautophagy"/>
    <property type="evidence" value="ECO:0007669"/>
    <property type="project" value="TreeGrafter"/>
</dbReference>
<evidence type="ECO:0000313" key="2">
    <source>
        <dbReference type="EMBL" id="JAT83278.1"/>
    </source>
</evidence>
<evidence type="ECO:0008006" key="3">
    <source>
        <dbReference type="Google" id="ProtNLM"/>
    </source>
</evidence>
<name>A0A1E1W8G7_PECGO</name>
<dbReference type="GO" id="GO:0005737">
    <property type="term" value="C:cytoplasm"/>
    <property type="evidence" value="ECO:0007669"/>
    <property type="project" value="TreeGrafter"/>
</dbReference>
<dbReference type="GO" id="GO:0031932">
    <property type="term" value="C:TORC2 complex"/>
    <property type="evidence" value="ECO:0007669"/>
    <property type="project" value="TreeGrafter"/>
</dbReference>
<dbReference type="PANTHER" id="PTHR11139">
    <property type="entry name" value="ATAXIA TELANGIECTASIA MUTATED ATM -RELATED"/>
    <property type="match status" value="1"/>
</dbReference>
<dbReference type="InterPro" id="IPR050517">
    <property type="entry name" value="DDR_Repair_Kinase"/>
</dbReference>
<feature type="coiled-coil region" evidence="1">
    <location>
        <begin position="22"/>
        <end position="68"/>
    </location>
</feature>
<keyword evidence="1" id="KW-0175">Coiled coil</keyword>
<accession>A0A1E1W8G7</accession>
<protein>
    <recommendedName>
        <fullName evidence="3">TOG domain-containing protein</fullName>
    </recommendedName>
</protein>
<dbReference type="GO" id="GO:0005634">
    <property type="term" value="C:nucleus"/>
    <property type="evidence" value="ECO:0007669"/>
    <property type="project" value="TreeGrafter"/>
</dbReference>
<sequence length="431" mass="49420">MMGSQVAEFVSGLKSRHADTRHKAIRELLQFAKNDLREMSQESLVQVLDDFNQQIHALTSSYDNNEKKAGILIIVCLIGADTETMKTRTTRYAHYLRNIFPANDLGVLELAAKTMGRLATTLGIKRVEYVEYEIKRVFEWLSEERNEGKRLSAVLILRELAISMPSCFYQQINGFFNNIIVGLRDPKEQIREASAKALRAALVVTAQREGPEQGNKVRWYADCYEEAMISFSDQTAREKGLSRDDHVHGALLILNELLRCSNANWEKKYTMLMQKLDADQDVSDEMTSLSSKLQITWSSQQFSDNEQQVTAIYESNICKRLVSEKYEKICSEVMAQQISRSHSVHQMLLLMIPRLAAVNRDAFAKKHLKSTINHLITFLRGREKEKAMAFTTLGLICVAVEDDIQQYLPRIIEIIKLTLPTKETPKKTQWY</sequence>